<dbReference type="Proteomes" id="UP001165085">
    <property type="component" value="Unassembled WGS sequence"/>
</dbReference>
<sequence length="173" mass="18369">MKFQILASLALALSSASAFTISPLSRVSSRVPFTVSKMSDVAEAEVETEVPSTPTFRAGLKKGQAASVRTKISSATASNFSSVASELSSELSSTAGRNFLSKSRSRLANQAKNLGVDFDAKSWASDASAFKTRKAKQDEYVKAKIEELKNAVEEETPADDEAPADEEAPAAEE</sequence>
<comment type="caution">
    <text evidence="3">The sequence shown here is derived from an EMBL/GenBank/DDBJ whole genome shotgun (WGS) entry which is preliminary data.</text>
</comment>
<evidence type="ECO:0000313" key="4">
    <source>
        <dbReference type="Proteomes" id="UP001165085"/>
    </source>
</evidence>
<feature type="region of interest" description="Disordered" evidence="1">
    <location>
        <begin position="149"/>
        <end position="173"/>
    </location>
</feature>
<dbReference type="EMBL" id="BRXY01000373">
    <property type="protein sequence ID" value="GMH90553.1"/>
    <property type="molecule type" value="Genomic_DNA"/>
</dbReference>
<dbReference type="AlphaFoldDB" id="A0A9W7EUQ1"/>
<feature type="compositionally biased region" description="Acidic residues" evidence="1">
    <location>
        <begin position="153"/>
        <end position="173"/>
    </location>
</feature>
<gene>
    <name evidence="3" type="ORF">TrST_g9010</name>
</gene>
<protein>
    <submittedName>
        <fullName evidence="3">Uncharacterized protein</fullName>
    </submittedName>
</protein>
<reference evidence="4" key="1">
    <citation type="journal article" date="2023" name="Commun. Biol.">
        <title>Genome analysis of Parmales, the sister group of diatoms, reveals the evolutionary specialization of diatoms from phago-mixotrophs to photoautotrophs.</title>
        <authorList>
            <person name="Ban H."/>
            <person name="Sato S."/>
            <person name="Yoshikawa S."/>
            <person name="Yamada K."/>
            <person name="Nakamura Y."/>
            <person name="Ichinomiya M."/>
            <person name="Sato N."/>
            <person name="Blanc-Mathieu R."/>
            <person name="Endo H."/>
            <person name="Kuwata A."/>
            <person name="Ogata H."/>
        </authorList>
    </citation>
    <scope>NUCLEOTIDE SEQUENCE [LARGE SCALE GENOMIC DNA]</scope>
    <source>
        <strain evidence="4">NIES 3701</strain>
    </source>
</reference>
<feature type="signal peptide" evidence="2">
    <location>
        <begin position="1"/>
        <end position="18"/>
    </location>
</feature>
<keyword evidence="4" id="KW-1185">Reference proteome</keyword>
<accession>A0A9W7EUQ1</accession>
<dbReference type="OrthoDB" id="45376at2759"/>
<organism evidence="3 4">
    <name type="scientific">Triparma strigata</name>
    <dbReference type="NCBI Taxonomy" id="1606541"/>
    <lineage>
        <taxon>Eukaryota</taxon>
        <taxon>Sar</taxon>
        <taxon>Stramenopiles</taxon>
        <taxon>Ochrophyta</taxon>
        <taxon>Bolidophyceae</taxon>
        <taxon>Parmales</taxon>
        <taxon>Triparmaceae</taxon>
        <taxon>Triparma</taxon>
    </lineage>
</organism>
<proteinExistence type="predicted"/>
<evidence type="ECO:0000313" key="3">
    <source>
        <dbReference type="EMBL" id="GMH90553.1"/>
    </source>
</evidence>
<evidence type="ECO:0000256" key="2">
    <source>
        <dbReference type="SAM" id="SignalP"/>
    </source>
</evidence>
<feature type="chain" id="PRO_5040972547" evidence="2">
    <location>
        <begin position="19"/>
        <end position="173"/>
    </location>
</feature>
<keyword evidence="2" id="KW-0732">Signal</keyword>
<evidence type="ECO:0000256" key="1">
    <source>
        <dbReference type="SAM" id="MobiDB-lite"/>
    </source>
</evidence>
<name>A0A9W7EUQ1_9STRA</name>